<evidence type="ECO:0000256" key="7">
    <source>
        <dbReference type="ARBA" id="ARBA00022801"/>
    </source>
</evidence>
<protein>
    <recommendedName>
        <fullName evidence="20">alpha-1,2-Mannosidase</fullName>
        <ecNumber evidence="20">3.2.1.-</ecNumber>
    </recommendedName>
</protein>
<comment type="similarity">
    <text evidence="4 20">Belongs to the glycosyl hydrolase 47 family.</text>
</comment>
<evidence type="ECO:0000256" key="2">
    <source>
        <dbReference type="ARBA" id="ARBA00004648"/>
    </source>
</evidence>
<dbReference type="EMBL" id="JARQZJ010000075">
    <property type="protein sequence ID" value="KAK9882417.1"/>
    <property type="molecule type" value="Genomic_DNA"/>
</dbReference>
<dbReference type="Gene3D" id="1.50.10.10">
    <property type="match status" value="1"/>
</dbReference>
<evidence type="ECO:0000256" key="5">
    <source>
        <dbReference type="ARBA" id="ARBA00022692"/>
    </source>
</evidence>
<comment type="pathway">
    <text evidence="3">Protein modification; protein glycosylation.</text>
</comment>
<evidence type="ECO:0000256" key="10">
    <source>
        <dbReference type="ARBA" id="ARBA00022968"/>
    </source>
</evidence>
<keyword evidence="10" id="KW-0735">Signal-anchor</keyword>
<dbReference type="GO" id="GO:0010498">
    <property type="term" value="P:proteasomal protein catabolic process"/>
    <property type="evidence" value="ECO:0007669"/>
    <property type="project" value="UniProtKB-ARBA"/>
</dbReference>
<dbReference type="PRINTS" id="PR00747">
    <property type="entry name" value="GLYHDRLASE47"/>
</dbReference>
<keyword evidence="9" id="KW-0106">Calcium</keyword>
<feature type="disulfide bond" evidence="19">
    <location>
        <begin position="411"/>
        <end position="440"/>
    </location>
</feature>
<reference evidence="22 23" key="1">
    <citation type="submission" date="2023-03" db="EMBL/GenBank/DDBJ databases">
        <title>Genome insight into feeding habits of ladybird beetles.</title>
        <authorList>
            <person name="Li H.-S."/>
            <person name="Huang Y.-H."/>
            <person name="Pang H."/>
        </authorList>
    </citation>
    <scope>NUCLEOTIDE SEQUENCE [LARGE SCALE GENOMIC DNA]</scope>
    <source>
        <strain evidence="22">SYSU_2023b</strain>
        <tissue evidence="22">Whole body</tissue>
    </source>
</reference>
<accession>A0AAW1UFQ0</accession>
<evidence type="ECO:0000256" key="6">
    <source>
        <dbReference type="ARBA" id="ARBA00022723"/>
    </source>
</evidence>
<feature type="transmembrane region" description="Helical" evidence="21">
    <location>
        <begin position="40"/>
        <end position="57"/>
    </location>
</feature>
<feature type="active site" evidence="18">
    <location>
        <position position="482"/>
    </location>
</feature>
<dbReference type="Proteomes" id="UP001431783">
    <property type="component" value="Unassembled WGS sequence"/>
</dbReference>
<dbReference type="InterPro" id="IPR036026">
    <property type="entry name" value="Seven-hairpin_glycosidases"/>
</dbReference>
<keyword evidence="7 20" id="KW-0378">Hydrolase</keyword>
<proteinExistence type="inferred from homology"/>
<evidence type="ECO:0000256" key="17">
    <source>
        <dbReference type="ARBA" id="ARBA00053655"/>
    </source>
</evidence>
<evidence type="ECO:0000256" key="11">
    <source>
        <dbReference type="ARBA" id="ARBA00022989"/>
    </source>
</evidence>
<comment type="catalytic activity">
    <reaction evidence="16">
        <text>N(4)-(alpha-D-Man-(1-&gt;2)-alpha-D-Man-(1-&gt;2)-alpha-D-Man-(1-&gt;3)-[alpha-D-Man-(1-&gt;2)-alpha-D-Man-(1-&gt;3)-[alpha-D-Man-(1-&gt;2)-alpha-D-Man-(1-&gt;6)]-alpha-D-Man-(1-&gt;6)]-beta-D-Man-(1-&gt;4)-beta-D-GlcNAc-(1-&gt;4)-beta-D-GlcNAc)-L-asparaginyl-[protein] (N-glucan mannose isomer 9A1,2,3B1,2,3) + 4 H2O = N(4)-(alpha-D-Man-(1-&gt;3)-[alpha-D-Man-(1-&gt;3)-[alpha-D-Man-(1-&gt;6)]-alpha-D-Man-(1-&gt;6)]-beta-D-Man-(1-&gt;4)-beta-D-GlcNAc-(1-&gt;4)-beta-D-GlcNAc)-L-asparaginyl-[protein] (N-glucan mannose isomer 5A1,2) + 4 beta-D-mannose</text>
        <dbReference type="Rhea" id="RHEA:56008"/>
        <dbReference type="Rhea" id="RHEA-COMP:14356"/>
        <dbReference type="Rhea" id="RHEA-COMP:14367"/>
        <dbReference type="ChEBI" id="CHEBI:15377"/>
        <dbReference type="ChEBI" id="CHEBI:28563"/>
        <dbReference type="ChEBI" id="CHEBI:59087"/>
        <dbReference type="ChEBI" id="CHEBI:139493"/>
        <dbReference type="EC" id="3.2.1.113"/>
    </reaction>
</comment>
<evidence type="ECO:0000256" key="20">
    <source>
        <dbReference type="RuleBase" id="RU361193"/>
    </source>
</evidence>
<evidence type="ECO:0000256" key="12">
    <source>
        <dbReference type="ARBA" id="ARBA00023136"/>
    </source>
</evidence>
<dbReference type="AlphaFoldDB" id="A0AAW1UFQ0"/>
<dbReference type="EC" id="3.2.1.-" evidence="20"/>
<dbReference type="GO" id="GO:0005789">
    <property type="term" value="C:endoplasmic reticulum membrane"/>
    <property type="evidence" value="ECO:0007669"/>
    <property type="project" value="UniProtKB-SubCell"/>
</dbReference>
<keyword evidence="5 21" id="KW-0812">Transmembrane</keyword>
<evidence type="ECO:0000256" key="1">
    <source>
        <dbReference type="ARBA" id="ARBA00001913"/>
    </source>
</evidence>
<comment type="catalytic activity">
    <reaction evidence="15">
        <text>N(4)-(alpha-D-Man-(1-&gt;2)-alpha-D-Man-(1-&gt;2)-alpha-D-Man-(1-&gt;3)-[alpha-D-Man-(1-&gt;3)-[alpha-D-Man-(1-&gt;2)-alpha-D-Man-(1-&gt;6)]-alpha-D-Man-(1-&gt;6)]-beta-D-Man-(1-&gt;4)-beta-D-GlcNAc-(1-&gt;4)-beta-D-GlcNAc)-L-asparaginyl-[protein] (N-glucan mannose isomer 8A1,2,3B1,3) + 3 H2O = N(4)-(alpha-D-Man-(1-&gt;3)-[alpha-D-Man-(1-&gt;3)-[alpha-D-Man-(1-&gt;6)]-alpha-D-Man-(1-&gt;6)]-beta-D-Man-(1-&gt;4)-beta-D-GlcNAc-(1-&gt;4)-beta-D-GlcNAc)-L-asparaginyl-[protein] (N-glucan mannose isomer 5A1,2) + 3 beta-D-mannose</text>
        <dbReference type="Rhea" id="RHEA:56028"/>
        <dbReference type="Rhea" id="RHEA-COMP:14358"/>
        <dbReference type="Rhea" id="RHEA-COMP:14367"/>
        <dbReference type="ChEBI" id="CHEBI:15377"/>
        <dbReference type="ChEBI" id="CHEBI:28563"/>
        <dbReference type="ChEBI" id="CHEBI:59087"/>
        <dbReference type="ChEBI" id="CHEBI:60628"/>
        <dbReference type="EC" id="3.2.1.113"/>
    </reaction>
</comment>
<dbReference type="GO" id="GO:0005975">
    <property type="term" value="P:carbohydrate metabolic process"/>
    <property type="evidence" value="ECO:0007669"/>
    <property type="project" value="InterPro"/>
</dbReference>
<dbReference type="InterPro" id="IPR012341">
    <property type="entry name" value="6hp_glycosidase-like_sf"/>
</dbReference>
<evidence type="ECO:0000256" key="15">
    <source>
        <dbReference type="ARBA" id="ARBA00047669"/>
    </source>
</evidence>
<keyword evidence="12 21" id="KW-0472">Membrane</keyword>
<feature type="active site" description="Proton donor" evidence="18">
    <location>
        <position position="454"/>
    </location>
</feature>
<dbReference type="PANTHER" id="PTHR11742">
    <property type="entry name" value="MANNOSYL-OLIGOSACCHARIDE ALPHA-1,2-MANNOSIDASE-RELATED"/>
    <property type="match status" value="1"/>
</dbReference>
<evidence type="ECO:0000256" key="16">
    <source>
        <dbReference type="ARBA" id="ARBA00048605"/>
    </source>
</evidence>
<name>A0AAW1UFQ0_9CUCU</name>
<dbReference type="InterPro" id="IPR050749">
    <property type="entry name" value="Glycosyl_Hydrolase_47"/>
</dbReference>
<comment type="cofactor">
    <cofactor evidence="1">
        <name>Ca(2+)</name>
        <dbReference type="ChEBI" id="CHEBI:29108"/>
    </cofactor>
</comment>
<organism evidence="22 23">
    <name type="scientific">Henosepilachna vigintioctopunctata</name>
    <dbReference type="NCBI Taxonomy" id="420089"/>
    <lineage>
        <taxon>Eukaryota</taxon>
        <taxon>Metazoa</taxon>
        <taxon>Ecdysozoa</taxon>
        <taxon>Arthropoda</taxon>
        <taxon>Hexapoda</taxon>
        <taxon>Insecta</taxon>
        <taxon>Pterygota</taxon>
        <taxon>Neoptera</taxon>
        <taxon>Endopterygota</taxon>
        <taxon>Coleoptera</taxon>
        <taxon>Polyphaga</taxon>
        <taxon>Cucujiformia</taxon>
        <taxon>Coccinelloidea</taxon>
        <taxon>Coccinellidae</taxon>
        <taxon>Epilachninae</taxon>
        <taxon>Epilachnini</taxon>
        <taxon>Henosepilachna</taxon>
    </lineage>
</organism>
<dbReference type="GO" id="GO:0034976">
    <property type="term" value="P:response to endoplasmic reticulum stress"/>
    <property type="evidence" value="ECO:0007669"/>
    <property type="project" value="UniProtKB-ARBA"/>
</dbReference>
<evidence type="ECO:0000313" key="22">
    <source>
        <dbReference type="EMBL" id="KAK9882417.1"/>
    </source>
</evidence>
<gene>
    <name evidence="22" type="ORF">WA026_020938</name>
</gene>
<dbReference type="PANTHER" id="PTHR11742:SF55">
    <property type="entry name" value="ENDOPLASMIC RETICULUM MANNOSYL-OLIGOSACCHARIDE 1,2-ALPHA-MANNOSIDASE"/>
    <property type="match status" value="1"/>
</dbReference>
<feature type="active site" description="Proton donor" evidence="18">
    <location>
        <position position="213"/>
    </location>
</feature>
<comment type="caution">
    <text evidence="22">The sequence shown here is derived from an EMBL/GenBank/DDBJ whole genome shotgun (WGS) entry which is preliminary data.</text>
</comment>
<evidence type="ECO:0000256" key="14">
    <source>
        <dbReference type="ARBA" id="ARBA00023295"/>
    </source>
</evidence>
<keyword evidence="8" id="KW-0256">Endoplasmic reticulum</keyword>
<comment type="function">
    <text evidence="17">Involved in glycoprotein quality control targeting of misfolded glycoproteins for degradation. It primarily trims a single alpha-1,2-linked mannose residue from Man(9)GlcNAc(2) to produce Man(8)GlcNAc(2), but at high enzyme concentrations, as found in the ER quality control compartment (ERQC), it further trims the carbohydrates to Man(5-6)GlcNAc(2).</text>
</comment>
<keyword evidence="6" id="KW-0479">Metal-binding</keyword>
<keyword evidence="11 21" id="KW-1133">Transmembrane helix</keyword>
<dbReference type="GO" id="GO:0005509">
    <property type="term" value="F:calcium ion binding"/>
    <property type="evidence" value="ECO:0007669"/>
    <property type="project" value="InterPro"/>
</dbReference>
<comment type="subcellular location">
    <subcellularLocation>
        <location evidence="2">Endoplasmic reticulum membrane</location>
        <topology evidence="2">Single-pass type II membrane protein</topology>
    </subcellularLocation>
</comment>
<feature type="active site" evidence="18">
    <location>
        <position position="345"/>
    </location>
</feature>
<evidence type="ECO:0000256" key="4">
    <source>
        <dbReference type="ARBA" id="ARBA00007658"/>
    </source>
</evidence>
<dbReference type="SUPFAM" id="SSF48225">
    <property type="entry name" value="Seven-hairpin glycosidases"/>
    <property type="match status" value="1"/>
</dbReference>
<evidence type="ECO:0000256" key="3">
    <source>
        <dbReference type="ARBA" id="ARBA00004922"/>
    </source>
</evidence>
<evidence type="ECO:0000256" key="8">
    <source>
        <dbReference type="ARBA" id="ARBA00022824"/>
    </source>
</evidence>
<evidence type="ECO:0000256" key="18">
    <source>
        <dbReference type="PIRSR" id="PIRSR601382-1"/>
    </source>
</evidence>
<keyword evidence="13 19" id="KW-1015">Disulfide bond</keyword>
<keyword evidence="23" id="KW-1185">Reference proteome</keyword>
<evidence type="ECO:0000256" key="13">
    <source>
        <dbReference type="ARBA" id="ARBA00023157"/>
    </source>
</evidence>
<dbReference type="GO" id="GO:0004571">
    <property type="term" value="F:mannosyl-oligosaccharide 1,2-alpha-mannosidase activity"/>
    <property type="evidence" value="ECO:0007669"/>
    <property type="project" value="UniProtKB-EC"/>
</dbReference>
<evidence type="ECO:0000256" key="9">
    <source>
        <dbReference type="ARBA" id="ARBA00022837"/>
    </source>
</evidence>
<sequence length="546" mass="63346">MAVYPEHVALNLPTDRTYEKRKTKSLRRQWNHLSKLQKNCIYSLTAFFCLTIFYILLNTPDDPVIKTRNEESILLKSVPNSKPYFNDREIRNGNYQERVIEHPKDADLEINVNVDDFKPNRLMEFTGPTTLRQKAVVEAFQHAWKGYKQYAWGHDHLKPITKSHHDWFGLGLTIVDSIDTIYIMGLKEEYLEARTWIDKHLQFDVNKDINVFEVTIRVLGGLLSIYHLSSDKMYIDKAVDLADRMMSCFNSNSGIPFSDINLFTRKPHSPKWSPDSSTSEATTIQLEFRDLSRITGDPKYEISASKVSEIVHNLEKTDGLVPIFINPNTGRFRFSSTITLGARGDSYYEYLLKQWLQTGKTIDYLKEDYITALQGVEQHLVRHTVPNGFLFLGELLNGGKDFKPKMDHLTCYFPGTLALGVHNGLPEHHLKLAEDLLTTCYQTYARHPTFLAPEITYFNIQGENSNDMYVKADDAHNLLRPEFVESLWYMYQLSGNSTYQNWGWRIFQGFQNYTKVLNGYTSIGNVRSATDTRPRDKMESFFWQKL</sequence>
<dbReference type="FunFam" id="1.50.10.10:FF:000010">
    <property type="entry name" value="alpha-1,2-Mannosidase"/>
    <property type="match status" value="1"/>
</dbReference>
<dbReference type="Pfam" id="PF01532">
    <property type="entry name" value="Glyco_hydro_47"/>
    <property type="match status" value="1"/>
</dbReference>
<evidence type="ECO:0000256" key="21">
    <source>
        <dbReference type="SAM" id="Phobius"/>
    </source>
</evidence>
<dbReference type="InterPro" id="IPR001382">
    <property type="entry name" value="Glyco_hydro_47"/>
</dbReference>
<evidence type="ECO:0000313" key="23">
    <source>
        <dbReference type="Proteomes" id="UP001431783"/>
    </source>
</evidence>
<evidence type="ECO:0000256" key="19">
    <source>
        <dbReference type="PIRSR" id="PIRSR601382-3"/>
    </source>
</evidence>
<keyword evidence="14 20" id="KW-0326">Glycosidase</keyword>